<comment type="caution">
    <text evidence="3">The sequence shown here is derived from an EMBL/GenBank/DDBJ whole genome shotgun (WGS) entry which is preliminary data.</text>
</comment>
<gene>
    <name evidence="3" type="ORF">GCM10022281_18060</name>
</gene>
<protein>
    <recommendedName>
        <fullName evidence="5">Lipoprotein</fullName>
    </recommendedName>
</protein>
<evidence type="ECO:0000256" key="2">
    <source>
        <dbReference type="SAM" id="SignalP"/>
    </source>
</evidence>
<evidence type="ECO:0000313" key="3">
    <source>
        <dbReference type="EMBL" id="GAA4037769.1"/>
    </source>
</evidence>
<dbReference type="Proteomes" id="UP001424459">
    <property type="component" value="Unassembled WGS sequence"/>
</dbReference>
<dbReference type="PROSITE" id="PS51257">
    <property type="entry name" value="PROKAR_LIPOPROTEIN"/>
    <property type="match status" value="1"/>
</dbReference>
<evidence type="ECO:0008006" key="5">
    <source>
        <dbReference type="Google" id="ProtNLM"/>
    </source>
</evidence>
<keyword evidence="2" id="KW-0732">Signal</keyword>
<dbReference type="RefSeq" id="WP_344696750.1">
    <property type="nucleotide sequence ID" value="NZ_BAABBR010000001.1"/>
</dbReference>
<dbReference type="EMBL" id="BAABBR010000001">
    <property type="protein sequence ID" value="GAA4037769.1"/>
    <property type="molecule type" value="Genomic_DNA"/>
</dbReference>
<sequence length="216" mass="22642">MALRLLGICVLGFAVAGCGPAVTQRFEASPSATYAAFEQAWGKPSKDLRTIDGKSVVVAYDYEKVEGKRLEAIMTIDGEEAAMVGLEMVAADEGKATDVQGTIRIDDEKFRKATGATDMPPLNGMLANMALKSLLAEASKQMKVDGTLGYGGPFGSLSSRARQASTDPEEREMEARSQAYAASRPMVSTRGASTAGASTAPMIDPSKPTGQSASGY</sequence>
<name>A0ABP7UAI5_9SPHN</name>
<accession>A0ABP7UAI5</accession>
<reference evidence="4" key="1">
    <citation type="journal article" date="2019" name="Int. J. Syst. Evol. Microbiol.">
        <title>The Global Catalogue of Microorganisms (GCM) 10K type strain sequencing project: providing services to taxonomists for standard genome sequencing and annotation.</title>
        <authorList>
            <consortium name="The Broad Institute Genomics Platform"/>
            <consortium name="The Broad Institute Genome Sequencing Center for Infectious Disease"/>
            <person name="Wu L."/>
            <person name="Ma J."/>
        </authorList>
    </citation>
    <scope>NUCLEOTIDE SEQUENCE [LARGE SCALE GENOMIC DNA]</scope>
    <source>
        <strain evidence="4">JCM 17564</strain>
    </source>
</reference>
<feature type="chain" id="PRO_5045393111" description="Lipoprotein" evidence="2">
    <location>
        <begin position="17"/>
        <end position="216"/>
    </location>
</feature>
<evidence type="ECO:0000256" key="1">
    <source>
        <dbReference type="SAM" id="MobiDB-lite"/>
    </source>
</evidence>
<keyword evidence="4" id="KW-1185">Reference proteome</keyword>
<organism evidence="3 4">
    <name type="scientific">Sphingomonas rosea</name>
    <dbReference type="NCBI Taxonomy" id="335605"/>
    <lineage>
        <taxon>Bacteria</taxon>
        <taxon>Pseudomonadati</taxon>
        <taxon>Pseudomonadota</taxon>
        <taxon>Alphaproteobacteria</taxon>
        <taxon>Sphingomonadales</taxon>
        <taxon>Sphingomonadaceae</taxon>
        <taxon>Sphingomonas</taxon>
    </lineage>
</organism>
<feature type="signal peptide" evidence="2">
    <location>
        <begin position="1"/>
        <end position="16"/>
    </location>
</feature>
<feature type="compositionally biased region" description="Low complexity" evidence="1">
    <location>
        <begin position="191"/>
        <end position="200"/>
    </location>
</feature>
<feature type="region of interest" description="Disordered" evidence="1">
    <location>
        <begin position="155"/>
        <end position="216"/>
    </location>
</feature>
<feature type="compositionally biased region" description="Polar residues" evidence="1">
    <location>
        <begin position="156"/>
        <end position="166"/>
    </location>
</feature>
<evidence type="ECO:0000313" key="4">
    <source>
        <dbReference type="Proteomes" id="UP001424459"/>
    </source>
</evidence>
<proteinExistence type="predicted"/>